<dbReference type="PANTHER" id="PTHR12815">
    <property type="entry name" value="SORTING AND ASSEMBLY MACHINERY SAMM50 PROTEIN FAMILY MEMBER"/>
    <property type="match status" value="1"/>
</dbReference>
<gene>
    <name evidence="8 11" type="primary">bamA</name>
    <name evidence="11" type="ORF">CVT23_10950</name>
</gene>
<dbReference type="Gene3D" id="3.10.20.310">
    <property type="entry name" value="membrane protein fhac"/>
    <property type="match status" value="5"/>
</dbReference>
<evidence type="ECO:0000313" key="12">
    <source>
        <dbReference type="Proteomes" id="UP000229498"/>
    </source>
</evidence>
<comment type="caution">
    <text evidence="11">The sequence shown here is derived from an EMBL/GenBank/DDBJ whole genome shotgun (WGS) entry which is preliminary data.</text>
</comment>
<comment type="similarity">
    <text evidence="8">Belongs to the BamA family.</text>
</comment>
<dbReference type="PROSITE" id="PS51779">
    <property type="entry name" value="POTRA"/>
    <property type="match status" value="5"/>
</dbReference>
<comment type="subcellular location">
    <subcellularLocation>
        <location evidence="8">Cell outer membrane</location>
    </subcellularLocation>
    <subcellularLocation>
        <location evidence="1">Membrane</location>
    </subcellularLocation>
</comment>
<evidence type="ECO:0000256" key="3">
    <source>
        <dbReference type="ARBA" id="ARBA00022692"/>
    </source>
</evidence>
<dbReference type="GO" id="GO:0051205">
    <property type="term" value="P:protein insertion into membrane"/>
    <property type="evidence" value="ECO:0007669"/>
    <property type="project" value="UniProtKB-UniRule"/>
</dbReference>
<evidence type="ECO:0000256" key="8">
    <source>
        <dbReference type="HAMAP-Rule" id="MF_01430"/>
    </source>
</evidence>
<keyword evidence="7 8" id="KW-0998">Cell outer membrane</keyword>
<dbReference type="PANTHER" id="PTHR12815:SF23">
    <property type="entry name" value="OUTER MEMBRANE PROTEIN ASSEMBLY FACTOR BAMA"/>
    <property type="match status" value="1"/>
</dbReference>
<dbReference type="PIRSF" id="PIRSF006076">
    <property type="entry name" value="OM_assembly_OMP85"/>
    <property type="match status" value="1"/>
</dbReference>
<dbReference type="InterPro" id="IPR023707">
    <property type="entry name" value="OM_assembly_BamA"/>
</dbReference>
<comment type="function">
    <text evidence="8">Part of the outer membrane protein assembly complex, which is involved in assembly and insertion of beta-barrel proteins into the outer membrane.</text>
</comment>
<evidence type="ECO:0000256" key="1">
    <source>
        <dbReference type="ARBA" id="ARBA00004370"/>
    </source>
</evidence>
<evidence type="ECO:0000313" key="11">
    <source>
        <dbReference type="EMBL" id="PJK29742.1"/>
    </source>
</evidence>
<feature type="domain" description="POTRA" evidence="10">
    <location>
        <begin position="1"/>
        <end position="67"/>
    </location>
</feature>
<dbReference type="AlphaFoldDB" id="A0A2M9G1Z4"/>
<feature type="domain" description="POTRA" evidence="10">
    <location>
        <begin position="321"/>
        <end position="394"/>
    </location>
</feature>
<name>A0A2M9G1Z4_9PROT</name>
<dbReference type="GO" id="GO:0043165">
    <property type="term" value="P:Gram-negative-bacterium-type cell outer membrane assembly"/>
    <property type="evidence" value="ECO:0007669"/>
    <property type="project" value="UniProtKB-UniRule"/>
</dbReference>
<dbReference type="Proteomes" id="UP000229498">
    <property type="component" value="Unassembled WGS sequence"/>
</dbReference>
<dbReference type="InterPro" id="IPR034746">
    <property type="entry name" value="POTRA"/>
</dbReference>
<evidence type="ECO:0000256" key="6">
    <source>
        <dbReference type="ARBA" id="ARBA00023136"/>
    </source>
</evidence>
<dbReference type="NCBIfam" id="TIGR03303">
    <property type="entry name" value="OM_YaeT"/>
    <property type="match status" value="1"/>
</dbReference>
<evidence type="ECO:0000256" key="5">
    <source>
        <dbReference type="ARBA" id="ARBA00022737"/>
    </source>
</evidence>
<evidence type="ECO:0000256" key="4">
    <source>
        <dbReference type="ARBA" id="ARBA00022729"/>
    </source>
</evidence>
<proteinExistence type="inferred from homology"/>
<keyword evidence="12" id="KW-1185">Reference proteome</keyword>
<dbReference type="OrthoDB" id="9803054at2"/>
<evidence type="ECO:0000256" key="7">
    <source>
        <dbReference type="ARBA" id="ARBA00023237"/>
    </source>
</evidence>
<dbReference type="Pfam" id="PF01103">
    <property type="entry name" value="Omp85"/>
    <property type="match status" value="1"/>
</dbReference>
<evidence type="ECO:0000256" key="9">
    <source>
        <dbReference type="NCBIfam" id="TIGR03303"/>
    </source>
</evidence>
<keyword evidence="6 8" id="KW-0472">Membrane</keyword>
<organism evidence="11 12">
    <name type="scientific">Minwuia thermotolerans</name>
    <dbReference type="NCBI Taxonomy" id="2056226"/>
    <lineage>
        <taxon>Bacteria</taxon>
        <taxon>Pseudomonadati</taxon>
        <taxon>Pseudomonadota</taxon>
        <taxon>Alphaproteobacteria</taxon>
        <taxon>Minwuiales</taxon>
        <taxon>Minwuiaceae</taxon>
        <taxon>Minwuia</taxon>
    </lineage>
</organism>
<dbReference type="InterPro" id="IPR000184">
    <property type="entry name" value="Bac_surfAg_D15"/>
</dbReference>
<dbReference type="InterPro" id="IPR010827">
    <property type="entry name" value="BamA/TamA_POTRA"/>
</dbReference>
<keyword evidence="5 8" id="KW-0677">Repeat</keyword>
<dbReference type="GO" id="GO:0009279">
    <property type="term" value="C:cell outer membrane"/>
    <property type="evidence" value="ECO:0007669"/>
    <property type="project" value="UniProtKB-SubCell"/>
</dbReference>
<keyword evidence="3 8" id="KW-0812">Transmembrane</keyword>
<feature type="domain" description="POTRA" evidence="10">
    <location>
        <begin position="148"/>
        <end position="236"/>
    </location>
</feature>
<keyword evidence="4 8" id="KW-0732">Signal</keyword>
<feature type="domain" description="POTRA" evidence="10">
    <location>
        <begin position="239"/>
        <end position="318"/>
    </location>
</feature>
<dbReference type="Pfam" id="PF07244">
    <property type="entry name" value="POTRA"/>
    <property type="match status" value="5"/>
</dbReference>
<protein>
    <recommendedName>
        <fullName evidence="8 9">Outer membrane protein assembly factor BamA</fullName>
    </recommendedName>
</protein>
<evidence type="ECO:0000259" key="10">
    <source>
        <dbReference type="PROSITE" id="PS51779"/>
    </source>
</evidence>
<dbReference type="HAMAP" id="MF_01430">
    <property type="entry name" value="OM_assembly_BamA"/>
    <property type="match status" value="1"/>
</dbReference>
<evidence type="ECO:0000256" key="2">
    <source>
        <dbReference type="ARBA" id="ARBA00022452"/>
    </source>
</evidence>
<reference evidence="11 12" key="1">
    <citation type="submission" date="2017-11" db="EMBL/GenBank/DDBJ databases">
        <title>Draft genome sequence of Rhizobiales bacterium SY3-13.</title>
        <authorList>
            <person name="Sun C."/>
        </authorList>
    </citation>
    <scope>NUCLEOTIDE SEQUENCE [LARGE SCALE GENOMIC DNA]</scope>
    <source>
        <strain evidence="11 12">SY3-13</strain>
    </source>
</reference>
<keyword evidence="2 8" id="KW-1134">Transmembrane beta strand</keyword>
<sequence>MIEDIAVEGNQRIEAETVRSYMRLQTGNAYERKELDAALKRLYATGLFADVTFRRQGDVLVVSVVENPVINQIAFEGNKALDDDSLSAEVQLRPRIVYTRARVQSDVQRLLQLYRVSGRFAAVIEPKIIQLPQNRINLVFEIQEGTPTEVRAIRFLGNEEFSDSELRSEISTQESAWYSFFSTTDIYDPDLIALDRERLRQFYLNNGYVDFRVLSAVAELTPDRKDFFITFTVEEGEQYTISSVEIDASVKDVDPETLRASIADEPGDIYSAERIEQAIQDIKFELGRRGFAFVEVRPRTQRNREERTIDLTYQVREGPRVYVERIDIEGNTRTLDSVIRRELQLIEGDAFDTAKLERSRRRLRAIDYFSNIQIQPEQGTRPDRAVIKVEVEEQPTGELSLGAGFSTSEAVIGDVSIRERNLLGRGQDLRLGLSLSLRRREIDLSFTEPYFLDKPIAAGFDIFNTNLDFQDESSFDQSTTGFRLRSGVSLSQHLRLNLNYQFRRDNIKNVGATASLFIQQQQGVAFTSSVGYTLRYDQTDDPITPTSGFVTTLEQEFAGLGGDVRDIRTQVRHAQFFPLWGDFVLQQSVRGGAVVGLFEDIRINRRFFVGGDTFRGFAPSGVGPRDVATRDALGGEFFAVGTTELQFPLGLPEELGMSGRVFSDYGTAFGVVANGVEDDPSPRLSFGVGVTWKSPFGPMLFDVSRAVLKNDFDETEAFRFSFGTRF</sequence>
<dbReference type="EMBL" id="PHIG01000032">
    <property type="protein sequence ID" value="PJK29742.1"/>
    <property type="molecule type" value="Genomic_DNA"/>
</dbReference>
<comment type="subunit">
    <text evidence="8">Part of the Bam complex.</text>
</comment>
<accession>A0A2M9G1Z4</accession>
<feature type="domain" description="POTRA" evidence="10">
    <location>
        <begin position="68"/>
        <end position="145"/>
    </location>
</feature>
<dbReference type="InterPro" id="IPR039910">
    <property type="entry name" value="D15-like"/>
</dbReference>
<dbReference type="Gene3D" id="2.40.160.50">
    <property type="entry name" value="membrane protein fhac: a member of the omp85/tpsb transporter family"/>
    <property type="match status" value="1"/>
</dbReference>